<dbReference type="GO" id="GO:0009435">
    <property type="term" value="P:NAD+ biosynthetic process"/>
    <property type="evidence" value="ECO:0007669"/>
    <property type="project" value="UniProtKB-UniRule"/>
</dbReference>
<evidence type="ECO:0000256" key="4">
    <source>
        <dbReference type="ARBA" id="ARBA00022679"/>
    </source>
</evidence>
<dbReference type="EC" id="2.7.7.18" evidence="10"/>
<dbReference type="InterPro" id="IPR014729">
    <property type="entry name" value="Rossmann-like_a/b/a_fold"/>
</dbReference>
<evidence type="ECO:0000256" key="10">
    <source>
        <dbReference type="HAMAP-Rule" id="MF_00244"/>
    </source>
</evidence>
<keyword evidence="8 10" id="KW-0520">NAD</keyword>
<dbReference type="CDD" id="cd02165">
    <property type="entry name" value="NMNAT"/>
    <property type="match status" value="1"/>
</dbReference>
<comment type="catalytic activity">
    <reaction evidence="9 10">
        <text>nicotinate beta-D-ribonucleotide + ATP + H(+) = deamido-NAD(+) + diphosphate</text>
        <dbReference type="Rhea" id="RHEA:22860"/>
        <dbReference type="ChEBI" id="CHEBI:15378"/>
        <dbReference type="ChEBI" id="CHEBI:30616"/>
        <dbReference type="ChEBI" id="CHEBI:33019"/>
        <dbReference type="ChEBI" id="CHEBI:57502"/>
        <dbReference type="ChEBI" id="CHEBI:58437"/>
        <dbReference type="EC" id="2.7.7.18"/>
    </reaction>
</comment>
<dbReference type="STRING" id="1364.LP2241_50411"/>
<name>A0A0D6E0F3_9LACT</name>
<dbReference type="AlphaFoldDB" id="A0A0D6E0F3"/>
<protein>
    <recommendedName>
        <fullName evidence="10">Probable nicotinate-nucleotide adenylyltransferase</fullName>
        <ecNumber evidence="10">2.7.7.18</ecNumber>
    </recommendedName>
    <alternativeName>
        <fullName evidence="10">Deamido-NAD(+) diphosphorylase</fullName>
    </alternativeName>
    <alternativeName>
        <fullName evidence="10">Deamido-NAD(+) pyrophosphorylase</fullName>
    </alternativeName>
    <alternativeName>
        <fullName evidence="10">Nicotinate mononucleotide adenylyltransferase</fullName>
        <shortName evidence="10">NaMN adenylyltransferase</shortName>
    </alternativeName>
</protein>
<evidence type="ECO:0000313" key="13">
    <source>
        <dbReference type="Proteomes" id="UP000033166"/>
    </source>
</evidence>
<dbReference type="HOGENOM" id="CLU_069765_3_1_9"/>
<evidence type="ECO:0000256" key="5">
    <source>
        <dbReference type="ARBA" id="ARBA00022695"/>
    </source>
</evidence>
<dbReference type="InterPro" id="IPR005248">
    <property type="entry name" value="NadD/NMNAT"/>
</dbReference>
<keyword evidence="5 10" id="KW-0548">Nucleotidyltransferase</keyword>
<dbReference type="NCBIfam" id="NF000840">
    <property type="entry name" value="PRK00071.1-3"/>
    <property type="match status" value="1"/>
</dbReference>
<comment type="function">
    <text evidence="1 10">Catalyzes the reversible adenylation of nicotinate mononucleotide (NaMN) to nicotinic acid adenine dinucleotide (NaAD).</text>
</comment>
<dbReference type="NCBIfam" id="TIGR00482">
    <property type="entry name" value="nicotinate (nicotinamide) nucleotide adenylyltransferase"/>
    <property type="match status" value="1"/>
</dbReference>
<keyword evidence="3 10" id="KW-0662">Pyridine nucleotide biosynthesis</keyword>
<organism evidence="12 13">
    <name type="scientific">Pseudolactococcus piscium MKFS47</name>
    <dbReference type="NCBI Taxonomy" id="297352"/>
    <lineage>
        <taxon>Bacteria</taxon>
        <taxon>Bacillati</taxon>
        <taxon>Bacillota</taxon>
        <taxon>Bacilli</taxon>
        <taxon>Lactobacillales</taxon>
        <taxon>Streptococcaceae</taxon>
        <taxon>Pseudolactococcus</taxon>
    </lineage>
</organism>
<feature type="domain" description="Cytidyltransferase-like" evidence="11">
    <location>
        <begin position="5"/>
        <end position="161"/>
    </location>
</feature>
<evidence type="ECO:0000256" key="7">
    <source>
        <dbReference type="ARBA" id="ARBA00022840"/>
    </source>
</evidence>
<keyword evidence="4 10" id="KW-0808">Transferase</keyword>
<dbReference type="NCBIfam" id="NF000841">
    <property type="entry name" value="PRK00071.1-4"/>
    <property type="match status" value="1"/>
</dbReference>
<sequence length="188" mass="21301">MRIGILGGNFNPVHHAHLFIADQVQQRLGLDEVQLMPENEPPHIDSKTTISADHRVNMLGLAIKNYPNLSLNLSEIERGGKSYTYDTMLKLTTEHPENDYFFIIGGDMVDYLDKWSKIDDLVKLVTFVAVNRHQAMLSVPKYPVQLVYLPLLDISSSNIRNSISVGNMPNFLLPAEVLSYIHDHGIYQ</sequence>
<comment type="similarity">
    <text evidence="10">Belongs to the NadD family.</text>
</comment>
<evidence type="ECO:0000256" key="3">
    <source>
        <dbReference type="ARBA" id="ARBA00022642"/>
    </source>
</evidence>
<dbReference type="SUPFAM" id="SSF52374">
    <property type="entry name" value="Nucleotidylyl transferase"/>
    <property type="match status" value="1"/>
</dbReference>
<dbReference type="GO" id="GO:0004515">
    <property type="term" value="F:nicotinate-nucleotide adenylyltransferase activity"/>
    <property type="evidence" value="ECO:0007669"/>
    <property type="project" value="UniProtKB-UniRule"/>
</dbReference>
<evidence type="ECO:0000256" key="9">
    <source>
        <dbReference type="ARBA" id="ARBA00048721"/>
    </source>
</evidence>
<keyword evidence="7 10" id="KW-0067">ATP-binding</keyword>
<dbReference type="Pfam" id="PF01467">
    <property type="entry name" value="CTP_transf_like"/>
    <property type="match status" value="1"/>
</dbReference>
<dbReference type="InterPro" id="IPR004821">
    <property type="entry name" value="Cyt_trans-like"/>
</dbReference>
<dbReference type="KEGG" id="lpk:LACPI_2050"/>
<evidence type="ECO:0000256" key="2">
    <source>
        <dbReference type="ARBA" id="ARBA00005019"/>
    </source>
</evidence>
<evidence type="ECO:0000256" key="8">
    <source>
        <dbReference type="ARBA" id="ARBA00023027"/>
    </source>
</evidence>
<dbReference type="GO" id="GO:0005524">
    <property type="term" value="F:ATP binding"/>
    <property type="evidence" value="ECO:0007669"/>
    <property type="project" value="UniProtKB-KW"/>
</dbReference>
<dbReference type="PANTHER" id="PTHR39321">
    <property type="entry name" value="NICOTINATE-NUCLEOTIDE ADENYLYLTRANSFERASE-RELATED"/>
    <property type="match status" value="1"/>
</dbReference>
<accession>A0A0D6E0F3</accession>
<evidence type="ECO:0000256" key="6">
    <source>
        <dbReference type="ARBA" id="ARBA00022741"/>
    </source>
</evidence>
<dbReference type="PANTHER" id="PTHR39321:SF3">
    <property type="entry name" value="PHOSPHOPANTETHEINE ADENYLYLTRANSFERASE"/>
    <property type="match status" value="1"/>
</dbReference>
<dbReference type="Gene3D" id="3.40.50.620">
    <property type="entry name" value="HUPs"/>
    <property type="match status" value="1"/>
</dbReference>
<proteinExistence type="inferred from homology"/>
<keyword evidence="6 10" id="KW-0547">Nucleotide-binding</keyword>
<evidence type="ECO:0000313" key="12">
    <source>
        <dbReference type="EMBL" id="CEN29250.1"/>
    </source>
</evidence>
<dbReference type="UniPathway" id="UPA00253">
    <property type="reaction ID" value="UER00332"/>
</dbReference>
<dbReference type="HAMAP" id="MF_00244">
    <property type="entry name" value="NaMN_adenylyltr"/>
    <property type="match status" value="1"/>
</dbReference>
<dbReference type="RefSeq" id="WP_050703050.1">
    <property type="nucleotide sequence ID" value="NZ_LN774769.1"/>
</dbReference>
<comment type="pathway">
    <text evidence="2 10">Cofactor biosynthesis; NAD(+) biosynthesis; deamido-NAD(+) from nicotinate D-ribonucleotide: step 1/1.</text>
</comment>
<evidence type="ECO:0000256" key="1">
    <source>
        <dbReference type="ARBA" id="ARBA00002324"/>
    </source>
</evidence>
<gene>
    <name evidence="12" type="primary">nadD1</name>
    <name evidence="10" type="synonym">nadD</name>
    <name evidence="12" type="ORF">LACPI_2050</name>
</gene>
<dbReference type="EMBL" id="LN774769">
    <property type="protein sequence ID" value="CEN29250.1"/>
    <property type="molecule type" value="Genomic_DNA"/>
</dbReference>
<dbReference type="Proteomes" id="UP000033166">
    <property type="component" value="Chromosome I"/>
</dbReference>
<reference evidence="13" key="1">
    <citation type="submission" date="2015-01" db="EMBL/GenBank/DDBJ databases">
        <authorList>
            <person name="Andreevskaya M."/>
        </authorList>
    </citation>
    <scope>NUCLEOTIDE SEQUENCE [LARGE SCALE GENOMIC DNA]</scope>
    <source>
        <strain evidence="13">MKFS47</strain>
    </source>
</reference>
<evidence type="ECO:0000259" key="11">
    <source>
        <dbReference type="Pfam" id="PF01467"/>
    </source>
</evidence>